<dbReference type="InterPro" id="IPR030476">
    <property type="entry name" value="Pentaxin_CS"/>
</dbReference>
<dbReference type="AlphaFoldDB" id="A0A9P6AHW3"/>
<name>A0A9P6AHW3_9AGAM</name>
<keyword evidence="2" id="KW-1185">Reference proteome</keyword>
<dbReference type="Proteomes" id="UP000886523">
    <property type="component" value="Unassembled WGS sequence"/>
</dbReference>
<proteinExistence type="predicted"/>
<evidence type="ECO:0000313" key="1">
    <source>
        <dbReference type="EMBL" id="KAF9506165.1"/>
    </source>
</evidence>
<protein>
    <submittedName>
        <fullName evidence="1">Uncharacterized protein</fullName>
    </submittedName>
</protein>
<sequence length="74" mass="8934">MHCQLNRSHICFSWESYQTRFTVPGVDPQIRAGIGAVHTVQMYYRTRTPSQEEWDWYFILVGLENSRRIENWLK</sequence>
<comment type="caution">
    <text evidence="1">The sequence shown here is derived from an EMBL/GenBank/DDBJ whole genome shotgun (WGS) entry which is preliminary data.</text>
</comment>
<dbReference type="PROSITE" id="PS00289">
    <property type="entry name" value="PTX_1"/>
    <property type="match status" value="1"/>
</dbReference>
<gene>
    <name evidence="1" type="ORF">BS47DRAFT_1353055</name>
</gene>
<accession>A0A9P6AHW3</accession>
<evidence type="ECO:0000313" key="2">
    <source>
        <dbReference type="Proteomes" id="UP000886523"/>
    </source>
</evidence>
<dbReference type="EMBL" id="MU129121">
    <property type="protein sequence ID" value="KAF9506165.1"/>
    <property type="molecule type" value="Genomic_DNA"/>
</dbReference>
<organism evidence="1 2">
    <name type="scientific">Hydnum rufescens UP504</name>
    <dbReference type="NCBI Taxonomy" id="1448309"/>
    <lineage>
        <taxon>Eukaryota</taxon>
        <taxon>Fungi</taxon>
        <taxon>Dikarya</taxon>
        <taxon>Basidiomycota</taxon>
        <taxon>Agaricomycotina</taxon>
        <taxon>Agaricomycetes</taxon>
        <taxon>Cantharellales</taxon>
        <taxon>Hydnaceae</taxon>
        <taxon>Hydnum</taxon>
    </lineage>
</organism>
<reference evidence="1" key="1">
    <citation type="journal article" date="2020" name="Nat. Commun.">
        <title>Large-scale genome sequencing of mycorrhizal fungi provides insights into the early evolution of symbiotic traits.</title>
        <authorList>
            <person name="Miyauchi S."/>
            <person name="Kiss E."/>
            <person name="Kuo A."/>
            <person name="Drula E."/>
            <person name="Kohler A."/>
            <person name="Sanchez-Garcia M."/>
            <person name="Morin E."/>
            <person name="Andreopoulos B."/>
            <person name="Barry K.W."/>
            <person name="Bonito G."/>
            <person name="Buee M."/>
            <person name="Carver A."/>
            <person name="Chen C."/>
            <person name="Cichocki N."/>
            <person name="Clum A."/>
            <person name="Culley D."/>
            <person name="Crous P.W."/>
            <person name="Fauchery L."/>
            <person name="Girlanda M."/>
            <person name="Hayes R.D."/>
            <person name="Keri Z."/>
            <person name="LaButti K."/>
            <person name="Lipzen A."/>
            <person name="Lombard V."/>
            <person name="Magnuson J."/>
            <person name="Maillard F."/>
            <person name="Murat C."/>
            <person name="Nolan M."/>
            <person name="Ohm R.A."/>
            <person name="Pangilinan J."/>
            <person name="Pereira M.F."/>
            <person name="Perotto S."/>
            <person name="Peter M."/>
            <person name="Pfister S."/>
            <person name="Riley R."/>
            <person name="Sitrit Y."/>
            <person name="Stielow J.B."/>
            <person name="Szollosi G."/>
            <person name="Zifcakova L."/>
            <person name="Stursova M."/>
            <person name="Spatafora J.W."/>
            <person name="Tedersoo L."/>
            <person name="Vaario L.M."/>
            <person name="Yamada A."/>
            <person name="Yan M."/>
            <person name="Wang P."/>
            <person name="Xu J."/>
            <person name="Bruns T."/>
            <person name="Baldrian P."/>
            <person name="Vilgalys R."/>
            <person name="Dunand C."/>
            <person name="Henrissat B."/>
            <person name="Grigoriev I.V."/>
            <person name="Hibbett D."/>
            <person name="Nagy L.G."/>
            <person name="Martin F.M."/>
        </authorList>
    </citation>
    <scope>NUCLEOTIDE SEQUENCE</scope>
    <source>
        <strain evidence="1">UP504</strain>
    </source>
</reference>